<sequence length="212" mass="24157">MSFCFNFRKHRFKMETFNRIDDFIQVLHGDIVEVIVGTESTPLKVHRSILDRIPSCLEELELKESGNNNPLHIPGNISSFVIILKFLYRFYNTPPDVKVLPLSFANQDAKLRAALDKLDAYCMAHTLGLMSIKPFLTRCLTACEPFSAAIFFIIAEQMYKKHEETEGPLQQYIRNYMNLHITRLAAHMGCVGVFPGVGGNGRWSEETKARGD</sequence>
<proteinExistence type="predicted"/>
<comment type="caution">
    <text evidence="1">The sequence shown here is derived from an EMBL/GenBank/DDBJ whole genome shotgun (WGS) entry which is preliminary data.</text>
</comment>
<dbReference type="AlphaFoldDB" id="A0A9P4VRH1"/>
<evidence type="ECO:0000313" key="2">
    <source>
        <dbReference type="Proteomes" id="UP000799429"/>
    </source>
</evidence>
<evidence type="ECO:0000313" key="1">
    <source>
        <dbReference type="EMBL" id="KAF2839385.1"/>
    </source>
</evidence>
<gene>
    <name evidence="1" type="ORF">M501DRAFT_992352</name>
</gene>
<reference evidence="1" key="1">
    <citation type="journal article" date="2020" name="Stud. Mycol.">
        <title>101 Dothideomycetes genomes: a test case for predicting lifestyles and emergence of pathogens.</title>
        <authorList>
            <person name="Haridas S."/>
            <person name="Albert R."/>
            <person name="Binder M."/>
            <person name="Bloem J."/>
            <person name="Labutti K."/>
            <person name="Salamov A."/>
            <person name="Andreopoulos B."/>
            <person name="Baker S."/>
            <person name="Barry K."/>
            <person name="Bills G."/>
            <person name="Bluhm B."/>
            <person name="Cannon C."/>
            <person name="Castanera R."/>
            <person name="Culley D."/>
            <person name="Daum C."/>
            <person name="Ezra D."/>
            <person name="Gonzalez J."/>
            <person name="Henrissat B."/>
            <person name="Kuo A."/>
            <person name="Liang C."/>
            <person name="Lipzen A."/>
            <person name="Lutzoni F."/>
            <person name="Magnuson J."/>
            <person name="Mondo S."/>
            <person name="Nolan M."/>
            <person name="Ohm R."/>
            <person name="Pangilinan J."/>
            <person name="Park H.-J."/>
            <person name="Ramirez L."/>
            <person name="Alfaro M."/>
            <person name="Sun H."/>
            <person name="Tritt A."/>
            <person name="Yoshinaga Y."/>
            <person name="Zwiers L.-H."/>
            <person name="Turgeon B."/>
            <person name="Goodwin S."/>
            <person name="Spatafora J."/>
            <person name="Crous P."/>
            <person name="Grigoriev I."/>
        </authorList>
    </citation>
    <scope>NUCLEOTIDE SEQUENCE</scope>
    <source>
        <strain evidence="1">CBS 101060</strain>
    </source>
</reference>
<organism evidence="1 2">
    <name type="scientific">Patellaria atrata CBS 101060</name>
    <dbReference type="NCBI Taxonomy" id="1346257"/>
    <lineage>
        <taxon>Eukaryota</taxon>
        <taxon>Fungi</taxon>
        <taxon>Dikarya</taxon>
        <taxon>Ascomycota</taxon>
        <taxon>Pezizomycotina</taxon>
        <taxon>Dothideomycetes</taxon>
        <taxon>Dothideomycetes incertae sedis</taxon>
        <taxon>Patellariales</taxon>
        <taxon>Patellariaceae</taxon>
        <taxon>Patellaria</taxon>
    </lineage>
</organism>
<dbReference type="EMBL" id="MU006095">
    <property type="protein sequence ID" value="KAF2839385.1"/>
    <property type="molecule type" value="Genomic_DNA"/>
</dbReference>
<dbReference type="Proteomes" id="UP000799429">
    <property type="component" value="Unassembled WGS sequence"/>
</dbReference>
<name>A0A9P4VRH1_9PEZI</name>
<accession>A0A9P4VRH1</accession>
<keyword evidence="2" id="KW-1185">Reference proteome</keyword>
<protein>
    <recommendedName>
        <fullName evidence="3">BTB domain-containing protein</fullName>
    </recommendedName>
</protein>
<evidence type="ECO:0008006" key="3">
    <source>
        <dbReference type="Google" id="ProtNLM"/>
    </source>
</evidence>